<organism evidence="3 4">
    <name type="scientific">Streptacidiphilus alkalitolerans</name>
    <dbReference type="NCBI Taxonomy" id="3342712"/>
    <lineage>
        <taxon>Bacteria</taxon>
        <taxon>Bacillati</taxon>
        <taxon>Actinomycetota</taxon>
        <taxon>Actinomycetes</taxon>
        <taxon>Kitasatosporales</taxon>
        <taxon>Streptomycetaceae</taxon>
        <taxon>Streptacidiphilus</taxon>
    </lineage>
</organism>
<keyword evidence="1" id="KW-0812">Transmembrane</keyword>
<name>A0ABV6V754_9ACTN</name>
<feature type="domain" description="Phospholipid/glycerol acyltransferase" evidence="2">
    <location>
        <begin position="118"/>
        <end position="244"/>
    </location>
</feature>
<dbReference type="Proteomes" id="UP001592582">
    <property type="component" value="Unassembled WGS sequence"/>
</dbReference>
<sequence length="331" mass="36245">MPLLAALTGPALALLLLGALTSPLTLVVGRRRRLLRFSAYFLLYLLTDLTGVVAACWIWLRCLPLPAATRDARLQTLSYALLARMLGFLRSSAGPVFGLRTTVHPAIPPRGEQPPVPLLVFARHAGPGDSFLLVHALLCEAGLRPQVVLKQFLQWDPSLDILINRVPHCFVPPGGGGAETAREIGALATNLAPGEVVVLFPEGGNFTPQRRRRAIAWLRRTGQFRRAARAQRAQHVLPPRMPGSLALLDGAATAQADVVFVAHTGLDRMDSPTSIWHGVPLREPLRAGWWRVPAPDVPAGSGAREEWLTDQWSQVDAWISEEWDRTGRRSD</sequence>
<dbReference type="EMBL" id="JBHEZX010000004">
    <property type="protein sequence ID" value="MFC1409559.1"/>
    <property type="molecule type" value="Genomic_DNA"/>
</dbReference>
<reference evidence="3 4" key="1">
    <citation type="submission" date="2024-09" db="EMBL/GenBank/DDBJ databases">
        <authorList>
            <person name="Lee S.D."/>
        </authorList>
    </citation>
    <scope>NUCLEOTIDE SEQUENCE [LARGE SCALE GENOMIC DNA]</scope>
    <source>
        <strain evidence="3 4">N1-1</strain>
    </source>
</reference>
<evidence type="ECO:0000313" key="3">
    <source>
        <dbReference type="EMBL" id="MFC1409559.1"/>
    </source>
</evidence>
<keyword evidence="1" id="KW-1133">Transmembrane helix</keyword>
<evidence type="ECO:0000256" key="1">
    <source>
        <dbReference type="SAM" id="Phobius"/>
    </source>
</evidence>
<dbReference type="InterPro" id="IPR002123">
    <property type="entry name" value="Plipid/glycerol_acylTrfase"/>
</dbReference>
<protein>
    <submittedName>
        <fullName evidence="3">1-acyl-sn-glycerol-3-phosphate acyltransferase</fullName>
    </submittedName>
</protein>
<dbReference type="SMART" id="SM00563">
    <property type="entry name" value="PlsC"/>
    <property type="match status" value="1"/>
</dbReference>
<dbReference type="SUPFAM" id="SSF69593">
    <property type="entry name" value="Glycerol-3-phosphate (1)-acyltransferase"/>
    <property type="match status" value="1"/>
</dbReference>
<keyword evidence="3" id="KW-0012">Acyltransferase</keyword>
<feature type="transmembrane region" description="Helical" evidence="1">
    <location>
        <begin position="37"/>
        <end position="60"/>
    </location>
</feature>
<gene>
    <name evidence="3" type="ORF">ACEZDG_09705</name>
</gene>
<dbReference type="GO" id="GO:0016746">
    <property type="term" value="F:acyltransferase activity"/>
    <property type="evidence" value="ECO:0007669"/>
    <property type="project" value="UniProtKB-KW"/>
</dbReference>
<evidence type="ECO:0000259" key="2">
    <source>
        <dbReference type="SMART" id="SM00563"/>
    </source>
</evidence>
<dbReference type="Pfam" id="PF01553">
    <property type="entry name" value="Acyltransferase"/>
    <property type="match status" value="1"/>
</dbReference>
<comment type="caution">
    <text evidence="3">The sequence shown here is derived from an EMBL/GenBank/DDBJ whole genome shotgun (WGS) entry which is preliminary data.</text>
</comment>
<keyword evidence="1" id="KW-0472">Membrane</keyword>
<keyword evidence="3" id="KW-0808">Transferase</keyword>
<proteinExistence type="predicted"/>
<keyword evidence="4" id="KW-1185">Reference proteome</keyword>
<dbReference type="RefSeq" id="WP_380505548.1">
    <property type="nucleotide sequence ID" value="NZ_JBHEZX010000004.1"/>
</dbReference>
<evidence type="ECO:0000313" key="4">
    <source>
        <dbReference type="Proteomes" id="UP001592582"/>
    </source>
</evidence>
<accession>A0ABV6V754</accession>